<reference evidence="2" key="1">
    <citation type="submission" date="2016-10" db="EMBL/GenBank/DDBJ databases">
        <authorList>
            <person name="Varghese N."/>
            <person name="Submissions S."/>
        </authorList>
    </citation>
    <scope>NUCLEOTIDE SEQUENCE [LARGE SCALE GENOMIC DNA]</scope>
    <source>
        <strain evidence="2">DSM 29303</strain>
    </source>
</reference>
<dbReference type="RefSeq" id="WP_036730953.1">
    <property type="nucleotide sequence ID" value="NZ_FNNA01000001.1"/>
</dbReference>
<dbReference type="OrthoDB" id="9830887at2"/>
<dbReference type="EMBL" id="FNNA01000001">
    <property type="protein sequence ID" value="SDW15761.1"/>
    <property type="molecule type" value="Genomic_DNA"/>
</dbReference>
<proteinExistence type="predicted"/>
<protein>
    <submittedName>
        <fullName evidence="1">Uncharacterized protein</fullName>
    </submittedName>
</protein>
<evidence type="ECO:0000313" key="2">
    <source>
        <dbReference type="Proteomes" id="UP000182944"/>
    </source>
</evidence>
<dbReference type="AlphaFoldDB" id="A0A1H2R8R8"/>
<name>A0A1H2R8R8_9RHOB</name>
<gene>
    <name evidence="1" type="ORF">SAMN05444276_101259</name>
</gene>
<keyword evidence="2" id="KW-1185">Reference proteome</keyword>
<accession>A0A1H2R8R8</accession>
<dbReference type="Proteomes" id="UP000182944">
    <property type="component" value="Unassembled WGS sequence"/>
</dbReference>
<evidence type="ECO:0000313" key="1">
    <source>
        <dbReference type="EMBL" id="SDW15761.1"/>
    </source>
</evidence>
<sequence length="297" mass="32613">MFRNYIDQHRLVGAVDSRLDAASPALHPHRPQLRRLLLSWLPTMALGTRTIAEGRDPQWARDRSSQGERLYRLGAEGELAARRLASDLLFDVERLVMIGADDAHPFRARAARALRGMPHWTALTDWNDWEGPPEDLSQRLGLSQILLAADAADRRRGEDARHASPARLTAGRLTGRRTTTLGEVLALGREARNCLSKHGAARESIAAGHDVWALRDGPTLVALIEVGADGVVRQLRGPRNGTRFTGYLLDIVQFCTAVGFKVGMGIEIKLADLMPAPLQVTDDAGLDLARLIRGVAR</sequence>
<organism evidence="1 2">
    <name type="scientific">Paracoccus sanguinis</name>
    <dbReference type="NCBI Taxonomy" id="1545044"/>
    <lineage>
        <taxon>Bacteria</taxon>
        <taxon>Pseudomonadati</taxon>
        <taxon>Pseudomonadota</taxon>
        <taxon>Alphaproteobacteria</taxon>
        <taxon>Rhodobacterales</taxon>
        <taxon>Paracoccaceae</taxon>
        <taxon>Paracoccus</taxon>
    </lineage>
</organism>